<feature type="region of interest" description="Disordered" evidence="1">
    <location>
        <begin position="578"/>
        <end position="600"/>
    </location>
</feature>
<dbReference type="Pfam" id="PF00240">
    <property type="entry name" value="ubiquitin"/>
    <property type="match status" value="1"/>
</dbReference>
<dbReference type="PANTHER" id="PTHR37466">
    <property type="entry name" value="SLR1628 PROTEIN"/>
    <property type="match status" value="1"/>
</dbReference>
<proteinExistence type="predicted"/>
<dbReference type="SUPFAM" id="SSF54236">
    <property type="entry name" value="Ubiquitin-like"/>
    <property type="match status" value="1"/>
</dbReference>
<gene>
    <name evidence="4" type="ORF">BQ2448_1452</name>
</gene>
<dbReference type="Gene3D" id="3.30.56.110">
    <property type="entry name" value="Protein of unknown function DUF2237"/>
    <property type="match status" value="1"/>
</dbReference>
<feature type="region of interest" description="Disordered" evidence="1">
    <location>
        <begin position="31"/>
        <end position="52"/>
    </location>
</feature>
<sequence>MRLVTNLTQHLALARSFATMANSSFFPTLNSNHGRSTGDSNDAQEHSSLGPLKGMIEPRVNVLGTTLQPIPITPLATSTQPTTGFFRTNYCDASRLDPGSHTIAALITPSFLTFSASKGNDLSSLFPRQGPSSPWERENQKEGSKGACYWCLCASRWWEAVKASQEHPEGESIVPKVVLGSTHALWSQAVRGVAEDDKRKMLDKFAIKSTFGFTRGLLAALRVAVPARVGSLVPCQPPTHRPKPTRIRWFLCFPKLAHLLDSSWWRTQAHHLSTATSTARSDVLESLYSHLAQFDSTLRASDNLVAHKAVQLLDHPTTSQSLTLLSTYSPFWFPALLILFTSLYSRRSTRLSEQRRIDRHISARLQARAYAITDKMFDLGLGTPNAQGTMTTGSGKGWGEVEVQWGKEKIRVPLPPPNSPLSTLKAALFNITGVVPDHQKLIYSGALLKDDLAPLSSFGLIDNPQPPPPNTYSSTSSTRSFWDSWSLLGSGGSGSKTSSHQRKLKKLILLGSKDVSASIDDRLMTRADLLPTGADEIVPIKPLLTEDQVVDKIQEVAHNKLKTLGPDLEKVEQWVQAVEGTTSSKTETEAETETQTGEKPNPRTLIFLSEALLQALLKLDSIEVQSGYDRARAARKQGVRDLQAALDRVDALKPRFKAALAKE</sequence>
<dbReference type="Gene3D" id="1.20.58.120">
    <property type="entry name" value="BAG domain"/>
    <property type="match status" value="1"/>
</dbReference>
<dbReference type="PANTHER" id="PTHR37466:SF1">
    <property type="entry name" value="SLR1628 PROTEIN"/>
    <property type="match status" value="1"/>
</dbReference>
<dbReference type="EMBL" id="FMSP01000005">
    <property type="protein sequence ID" value="SCV70058.1"/>
    <property type="molecule type" value="Genomic_DNA"/>
</dbReference>
<protein>
    <submittedName>
        <fullName evidence="4">BQ2448_1452 protein</fullName>
    </submittedName>
</protein>
<dbReference type="Pfam" id="PF09996">
    <property type="entry name" value="DUF2237"/>
    <property type="match status" value="1"/>
</dbReference>
<dbReference type="InterPro" id="IPR003103">
    <property type="entry name" value="BAG_domain"/>
</dbReference>
<dbReference type="InterPro" id="IPR036533">
    <property type="entry name" value="BAG_dom_sf"/>
</dbReference>
<dbReference type="InterPro" id="IPR000626">
    <property type="entry name" value="Ubiquitin-like_dom"/>
</dbReference>
<dbReference type="SMART" id="SM00264">
    <property type="entry name" value="BAG"/>
    <property type="match status" value="1"/>
</dbReference>
<evidence type="ECO:0000259" key="3">
    <source>
        <dbReference type="PROSITE" id="PS51035"/>
    </source>
</evidence>
<evidence type="ECO:0000313" key="4">
    <source>
        <dbReference type="EMBL" id="SCV70058.1"/>
    </source>
</evidence>
<evidence type="ECO:0000256" key="1">
    <source>
        <dbReference type="SAM" id="MobiDB-lite"/>
    </source>
</evidence>
<dbReference type="Gene3D" id="3.10.20.90">
    <property type="entry name" value="Phosphatidylinositol 3-kinase Catalytic Subunit, Chain A, domain 1"/>
    <property type="match status" value="1"/>
</dbReference>
<dbReference type="Proteomes" id="UP000198372">
    <property type="component" value="Unassembled WGS sequence"/>
</dbReference>
<dbReference type="AlphaFoldDB" id="A0A238FFY6"/>
<name>A0A238FFY6_9BASI</name>
<evidence type="ECO:0000313" key="5">
    <source>
        <dbReference type="Proteomes" id="UP000198372"/>
    </source>
</evidence>
<evidence type="ECO:0000259" key="2">
    <source>
        <dbReference type="PROSITE" id="PS50053"/>
    </source>
</evidence>
<keyword evidence="5" id="KW-1185">Reference proteome</keyword>
<dbReference type="InterPro" id="IPR029071">
    <property type="entry name" value="Ubiquitin-like_domsf"/>
</dbReference>
<dbReference type="SUPFAM" id="SSF63491">
    <property type="entry name" value="BAG domain"/>
    <property type="match status" value="1"/>
</dbReference>
<dbReference type="OrthoDB" id="1517790at2759"/>
<dbReference type="Pfam" id="PF02179">
    <property type="entry name" value="BAG"/>
    <property type="match status" value="1"/>
</dbReference>
<reference evidence="5" key="1">
    <citation type="submission" date="2016-09" db="EMBL/GenBank/DDBJ databases">
        <authorList>
            <person name="Jeantristanb JTB J.-T."/>
            <person name="Ricardo R."/>
        </authorList>
    </citation>
    <scope>NUCLEOTIDE SEQUENCE [LARGE SCALE GENOMIC DNA]</scope>
</reference>
<dbReference type="PROSITE" id="PS50053">
    <property type="entry name" value="UBIQUITIN_2"/>
    <property type="match status" value="1"/>
</dbReference>
<feature type="domain" description="Ubiquitin-like" evidence="2">
    <location>
        <begin position="417"/>
        <end position="463"/>
    </location>
</feature>
<dbReference type="GO" id="GO:0051087">
    <property type="term" value="F:protein-folding chaperone binding"/>
    <property type="evidence" value="ECO:0007669"/>
    <property type="project" value="InterPro"/>
</dbReference>
<feature type="compositionally biased region" description="Polar residues" evidence="1">
    <location>
        <begin position="31"/>
        <end position="41"/>
    </location>
</feature>
<feature type="domain" description="BAG" evidence="3">
    <location>
        <begin position="608"/>
        <end position="653"/>
    </location>
</feature>
<accession>A0A238FFY6</accession>
<dbReference type="InterPro" id="IPR018714">
    <property type="entry name" value="DUF2237"/>
</dbReference>
<organism evidence="4 5">
    <name type="scientific">Microbotryum intermedium</name>
    <dbReference type="NCBI Taxonomy" id="269621"/>
    <lineage>
        <taxon>Eukaryota</taxon>
        <taxon>Fungi</taxon>
        <taxon>Dikarya</taxon>
        <taxon>Basidiomycota</taxon>
        <taxon>Pucciniomycotina</taxon>
        <taxon>Microbotryomycetes</taxon>
        <taxon>Microbotryales</taxon>
        <taxon>Microbotryaceae</taxon>
        <taxon>Microbotryum</taxon>
    </lineage>
</organism>
<dbReference type="PROSITE" id="PS51035">
    <property type="entry name" value="BAG"/>
    <property type="match status" value="1"/>
</dbReference>